<organism evidence="6 7">
    <name type="scientific">Galendromus occidentalis</name>
    <name type="common">western predatory mite</name>
    <dbReference type="NCBI Taxonomy" id="34638"/>
    <lineage>
        <taxon>Eukaryota</taxon>
        <taxon>Metazoa</taxon>
        <taxon>Ecdysozoa</taxon>
        <taxon>Arthropoda</taxon>
        <taxon>Chelicerata</taxon>
        <taxon>Arachnida</taxon>
        <taxon>Acari</taxon>
        <taxon>Parasitiformes</taxon>
        <taxon>Mesostigmata</taxon>
        <taxon>Gamasina</taxon>
        <taxon>Phytoseioidea</taxon>
        <taxon>Phytoseiidae</taxon>
        <taxon>Typhlodrominae</taxon>
        <taxon>Galendromus</taxon>
    </lineage>
</organism>
<dbReference type="KEGG" id="goe:100897568"/>
<reference evidence="7" key="1">
    <citation type="submission" date="2025-08" db="UniProtKB">
        <authorList>
            <consortium name="RefSeq"/>
        </authorList>
    </citation>
    <scope>IDENTIFICATION</scope>
</reference>
<sequence>MKTQQLISWSLILLAEAIAAQEFGGVIRILRSSDRVKIGGRSYKVRRTKNTSTLNSNRNGSCVFEGQIFRHGGTVQRKDACDKCMCFSGEVLCWKTQCPPVKITKGCREVRRSGVCCPIIECDPEVPLKNNKHSFTQKKQRPFVPLPEKNRFKDQECEIDGRKYRYGEIVQRASGACMVCRCGSGGEMKCKTRKCPLTGALDLGKLAKVTQNTKTAPKTAVLINQKRPQSDGETPEEISF</sequence>
<dbReference type="RefSeq" id="XP_028968175.1">
    <property type="nucleotide sequence ID" value="XM_029112342.1"/>
</dbReference>
<dbReference type="PANTHER" id="PTHR46698:SF3">
    <property type="entry name" value="TENECTIN ISOFORM 1-RELATED"/>
    <property type="match status" value="1"/>
</dbReference>
<dbReference type="AlphaFoldDB" id="A0AAJ7WIG7"/>
<keyword evidence="3 4" id="KW-0732">Signal</keyword>
<evidence type="ECO:0000259" key="5">
    <source>
        <dbReference type="PROSITE" id="PS50184"/>
    </source>
</evidence>
<dbReference type="SMART" id="SM00214">
    <property type="entry name" value="VWC"/>
    <property type="match status" value="1"/>
</dbReference>
<proteinExistence type="predicted"/>
<keyword evidence="2" id="KW-0964">Secreted</keyword>
<keyword evidence="6" id="KW-1185">Reference proteome</keyword>
<dbReference type="SUPFAM" id="SSF57603">
    <property type="entry name" value="FnI-like domain"/>
    <property type="match status" value="2"/>
</dbReference>
<gene>
    <name evidence="7" type="primary">LOC100897568</name>
</gene>
<evidence type="ECO:0000313" key="6">
    <source>
        <dbReference type="Proteomes" id="UP000694867"/>
    </source>
</evidence>
<protein>
    <submittedName>
        <fullName evidence="7">Uncharacterized protein LOC100897568</fullName>
    </submittedName>
</protein>
<dbReference type="GO" id="GO:0005576">
    <property type="term" value="C:extracellular region"/>
    <property type="evidence" value="ECO:0007669"/>
    <property type="project" value="UniProtKB-SubCell"/>
</dbReference>
<dbReference type="GeneID" id="100897568"/>
<evidence type="ECO:0000256" key="2">
    <source>
        <dbReference type="ARBA" id="ARBA00022525"/>
    </source>
</evidence>
<evidence type="ECO:0000256" key="4">
    <source>
        <dbReference type="SAM" id="SignalP"/>
    </source>
</evidence>
<feature type="chain" id="PRO_5042554138" evidence="4">
    <location>
        <begin position="21"/>
        <end position="240"/>
    </location>
</feature>
<evidence type="ECO:0000256" key="1">
    <source>
        <dbReference type="ARBA" id="ARBA00004613"/>
    </source>
</evidence>
<accession>A0AAJ7WIG7</accession>
<dbReference type="Proteomes" id="UP000694867">
    <property type="component" value="Unplaced"/>
</dbReference>
<dbReference type="PROSITE" id="PS50184">
    <property type="entry name" value="VWFC_2"/>
    <property type="match status" value="1"/>
</dbReference>
<feature type="signal peptide" evidence="4">
    <location>
        <begin position="1"/>
        <end position="20"/>
    </location>
</feature>
<dbReference type="PANTHER" id="PTHR46698">
    <property type="entry name" value="CROSSVEINLESS 2"/>
    <property type="match status" value="1"/>
</dbReference>
<evidence type="ECO:0000256" key="3">
    <source>
        <dbReference type="ARBA" id="ARBA00022729"/>
    </source>
</evidence>
<dbReference type="Gene3D" id="6.20.200.20">
    <property type="match status" value="1"/>
</dbReference>
<dbReference type="InterPro" id="IPR001007">
    <property type="entry name" value="VWF_dom"/>
</dbReference>
<comment type="subcellular location">
    <subcellularLocation>
        <location evidence="1">Secreted</location>
    </subcellularLocation>
</comment>
<feature type="domain" description="VWFC" evidence="5">
    <location>
        <begin position="60"/>
        <end position="123"/>
    </location>
</feature>
<dbReference type="InterPro" id="IPR052424">
    <property type="entry name" value="Kielin_Chordin-BMP_Reg"/>
</dbReference>
<name>A0AAJ7WIG7_9ACAR</name>
<evidence type="ECO:0000313" key="7">
    <source>
        <dbReference type="RefSeq" id="XP_028968175.1"/>
    </source>
</evidence>